<feature type="transmembrane region" description="Helical" evidence="1">
    <location>
        <begin position="39"/>
        <end position="62"/>
    </location>
</feature>
<feature type="transmembrane region" description="Helical" evidence="1">
    <location>
        <begin position="83"/>
        <end position="105"/>
    </location>
</feature>
<dbReference type="OrthoDB" id="2872863at2"/>
<keyword evidence="1" id="KW-0472">Membrane</keyword>
<name>A0A0P6WE03_9BACI</name>
<organism evidence="2 3">
    <name type="scientific">Rossellomorea vietnamensis</name>
    <dbReference type="NCBI Taxonomy" id="218284"/>
    <lineage>
        <taxon>Bacteria</taxon>
        <taxon>Bacillati</taxon>
        <taxon>Bacillota</taxon>
        <taxon>Bacilli</taxon>
        <taxon>Bacillales</taxon>
        <taxon>Bacillaceae</taxon>
        <taxon>Rossellomorea</taxon>
    </lineage>
</organism>
<dbReference type="AlphaFoldDB" id="A0A0P6WE03"/>
<accession>A0A0P6WE03</accession>
<keyword evidence="1" id="KW-0812">Transmembrane</keyword>
<feature type="transmembrane region" description="Helical" evidence="1">
    <location>
        <begin position="12"/>
        <end position="33"/>
    </location>
</feature>
<proteinExistence type="predicted"/>
<dbReference type="PATRIC" id="fig|218284.4.peg.1546"/>
<protein>
    <submittedName>
        <fullName evidence="2">Uncharacterized protein</fullName>
    </submittedName>
</protein>
<gene>
    <name evidence="2" type="ORF">AM506_16685</name>
</gene>
<dbReference type="Proteomes" id="UP000050398">
    <property type="component" value="Unassembled WGS sequence"/>
</dbReference>
<evidence type="ECO:0000256" key="1">
    <source>
        <dbReference type="SAM" id="Phobius"/>
    </source>
</evidence>
<reference evidence="2 3" key="1">
    <citation type="submission" date="2015-08" db="EMBL/GenBank/DDBJ databases">
        <title>Draft Genome Sequence of Bacillus vietnamensis UCD-SED5.</title>
        <authorList>
            <person name="Lee R.D."/>
            <person name="Jospin G."/>
            <person name="Lang J.M."/>
            <person name="Coil D.A."/>
            <person name="Eisen J.A."/>
        </authorList>
    </citation>
    <scope>NUCLEOTIDE SEQUENCE [LARGE SCALE GENOMIC DNA]</scope>
    <source>
        <strain evidence="2 3">UCD-SED5</strain>
    </source>
</reference>
<evidence type="ECO:0000313" key="3">
    <source>
        <dbReference type="Proteomes" id="UP000050398"/>
    </source>
</evidence>
<dbReference type="EMBL" id="LIXZ01000015">
    <property type="protein sequence ID" value="KPL58487.1"/>
    <property type="molecule type" value="Genomic_DNA"/>
</dbReference>
<sequence>MKMKKFFTRTSLVTAVILAVAIWIGSLLFSFSFGEWSFFIGLGLTVGLFFFNSSGGALSKGATLGASQAGWKIQKDNELKSNVGSVFYGVLLFTVISFVVMMVTYF</sequence>
<comment type="caution">
    <text evidence="2">The sequence shown here is derived from an EMBL/GenBank/DDBJ whole genome shotgun (WGS) entry which is preliminary data.</text>
</comment>
<keyword evidence="1" id="KW-1133">Transmembrane helix</keyword>
<evidence type="ECO:0000313" key="2">
    <source>
        <dbReference type="EMBL" id="KPL58487.1"/>
    </source>
</evidence>